<keyword evidence="7" id="KW-0735">Signal-anchor</keyword>
<dbReference type="KEGG" id="dpx:DAPPUDRAFT_3818"/>
<dbReference type="InterPro" id="IPR001503">
    <property type="entry name" value="Glyco_trans_10"/>
</dbReference>
<evidence type="ECO:0000256" key="2">
    <source>
        <dbReference type="ARBA" id="ARBA00004922"/>
    </source>
</evidence>
<keyword evidence="11" id="KW-0325">Glycoprotein</keyword>
<feature type="domain" description="Fucosyltransferase C-terminal" evidence="13">
    <location>
        <begin position="122"/>
        <end position="289"/>
    </location>
</feature>
<evidence type="ECO:0000256" key="9">
    <source>
        <dbReference type="ARBA" id="ARBA00023034"/>
    </source>
</evidence>
<keyword evidence="4 12" id="KW-0328">Glycosyltransferase</keyword>
<evidence type="ECO:0000256" key="6">
    <source>
        <dbReference type="ARBA" id="ARBA00022692"/>
    </source>
</evidence>
<feature type="domain" description="Fucosyltransferase N-terminal" evidence="14">
    <location>
        <begin position="2"/>
        <end position="91"/>
    </location>
</feature>
<dbReference type="Pfam" id="PF17039">
    <property type="entry name" value="Glyco_tran_10_N"/>
    <property type="match status" value="1"/>
</dbReference>
<sequence length="289" mass="33629">CEFSDCAVFNQQSAASLPLEEFDAVIVQISTMWLSDLPENRTRSKHQRFIFFAQESPASMTESLPDIFSMRNYFNWTMSYRSNSDIQFLYGRIQPGPTAPKTREETLRLMKANKNKNKNYAANKIKLVAWMVGHCDTLGLREVYVRQLAKFIPIDVYGKCGNLSCSRNTMHAYSDPQCYQMLEAKYKFYLSFENSICEEYVTEKFFEIANRDIVPIVYGGADYKRIAPPHSFIDALEFTPEALAQYLTILDANDELYNEFFWWKSHYKVEAGLQQMARHGFCDLCKKLH</sequence>
<keyword evidence="10" id="KW-0472">Membrane</keyword>
<dbReference type="Gene3D" id="3.40.50.11660">
    <property type="entry name" value="Glycosyl transferase family 10, C-terminal domain"/>
    <property type="match status" value="1"/>
</dbReference>
<evidence type="ECO:0000256" key="11">
    <source>
        <dbReference type="ARBA" id="ARBA00023180"/>
    </source>
</evidence>
<dbReference type="PANTHER" id="PTHR48438">
    <property type="entry name" value="ALPHA-(1,3)-FUCOSYLTRANSFERASE C-RELATED"/>
    <property type="match status" value="1"/>
</dbReference>
<dbReference type="OMA" id="KTHERWV"/>
<keyword evidence="8" id="KW-1133">Transmembrane helix</keyword>
<reference evidence="15 16" key="1">
    <citation type="journal article" date="2011" name="Science">
        <title>The ecoresponsive genome of Daphnia pulex.</title>
        <authorList>
            <person name="Colbourne J.K."/>
            <person name="Pfrender M.E."/>
            <person name="Gilbert D."/>
            <person name="Thomas W.K."/>
            <person name="Tucker A."/>
            <person name="Oakley T.H."/>
            <person name="Tokishita S."/>
            <person name="Aerts A."/>
            <person name="Arnold G.J."/>
            <person name="Basu M.K."/>
            <person name="Bauer D.J."/>
            <person name="Caceres C.E."/>
            <person name="Carmel L."/>
            <person name="Casola C."/>
            <person name="Choi J.H."/>
            <person name="Detter J.C."/>
            <person name="Dong Q."/>
            <person name="Dusheyko S."/>
            <person name="Eads B.D."/>
            <person name="Frohlich T."/>
            <person name="Geiler-Samerotte K.A."/>
            <person name="Gerlach D."/>
            <person name="Hatcher P."/>
            <person name="Jogdeo S."/>
            <person name="Krijgsveld J."/>
            <person name="Kriventseva E.V."/>
            <person name="Kultz D."/>
            <person name="Laforsch C."/>
            <person name="Lindquist E."/>
            <person name="Lopez J."/>
            <person name="Manak J.R."/>
            <person name="Muller J."/>
            <person name="Pangilinan J."/>
            <person name="Patwardhan R.P."/>
            <person name="Pitluck S."/>
            <person name="Pritham E.J."/>
            <person name="Rechtsteiner A."/>
            <person name="Rho M."/>
            <person name="Rogozin I.B."/>
            <person name="Sakarya O."/>
            <person name="Salamov A."/>
            <person name="Schaack S."/>
            <person name="Shapiro H."/>
            <person name="Shiga Y."/>
            <person name="Skalitzky C."/>
            <person name="Smith Z."/>
            <person name="Souvorov A."/>
            <person name="Sung W."/>
            <person name="Tang Z."/>
            <person name="Tsuchiya D."/>
            <person name="Tu H."/>
            <person name="Vos H."/>
            <person name="Wang M."/>
            <person name="Wolf Y.I."/>
            <person name="Yamagata H."/>
            <person name="Yamada T."/>
            <person name="Ye Y."/>
            <person name="Shaw J.R."/>
            <person name="Andrews J."/>
            <person name="Crease T.J."/>
            <person name="Tang H."/>
            <person name="Lucas S.M."/>
            <person name="Robertson H.M."/>
            <person name="Bork P."/>
            <person name="Koonin E.V."/>
            <person name="Zdobnov E.M."/>
            <person name="Grigoriev I.V."/>
            <person name="Lynch M."/>
            <person name="Boore J.L."/>
        </authorList>
    </citation>
    <scope>NUCLEOTIDE SEQUENCE [LARGE SCALE GENOMIC DNA]</scope>
</reference>
<keyword evidence="9 12" id="KW-0333">Golgi apparatus</keyword>
<dbReference type="OrthoDB" id="427096at2759"/>
<dbReference type="Proteomes" id="UP000000305">
    <property type="component" value="Unassembled WGS sequence"/>
</dbReference>
<evidence type="ECO:0000259" key="14">
    <source>
        <dbReference type="Pfam" id="PF17039"/>
    </source>
</evidence>
<feature type="non-terminal residue" evidence="15">
    <location>
        <position position="1"/>
    </location>
</feature>
<evidence type="ECO:0000256" key="12">
    <source>
        <dbReference type="RuleBase" id="RU003832"/>
    </source>
</evidence>
<name>E9HPC1_DAPPU</name>
<evidence type="ECO:0000313" key="15">
    <source>
        <dbReference type="EMBL" id="EFX66439.1"/>
    </source>
</evidence>
<comment type="similarity">
    <text evidence="3 12">Belongs to the glycosyltransferase 10 family.</text>
</comment>
<dbReference type="STRING" id="6669.E9HPC1"/>
<evidence type="ECO:0000256" key="3">
    <source>
        <dbReference type="ARBA" id="ARBA00008919"/>
    </source>
</evidence>
<dbReference type="Pfam" id="PF00852">
    <property type="entry name" value="Glyco_transf_10"/>
    <property type="match status" value="1"/>
</dbReference>
<dbReference type="PhylomeDB" id="E9HPC1"/>
<accession>E9HPC1</accession>
<evidence type="ECO:0000256" key="4">
    <source>
        <dbReference type="ARBA" id="ARBA00022676"/>
    </source>
</evidence>
<dbReference type="UniPathway" id="UPA00378"/>
<keyword evidence="6 12" id="KW-0812">Transmembrane</keyword>
<evidence type="ECO:0000313" key="16">
    <source>
        <dbReference type="Proteomes" id="UP000000305"/>
    </source>
</evidence>
<dbReference type="EC" id="2.4.1.-" evidence="12"/>
<dbReference type="eggNOG" id="KOG2619">
    <property type="taxonomic scope" value="Eukaryota"/>
</dbReference>
<evidence type="ECO:0000256" key="10">
    <source>
        <dbReference type="ARBA" id="ARBA00023136"/>
    </source>
</evidence>
<dbReference type="SUPFAM" id="SSF53756">
    <property type="entry name" value="UDP-Glycosyltransferase/glycogen phosphorylase"/>
    <property type="match status" value="1"/>
</dbReference>
<dbReference type="FunFam" id="3.40.50.11660:FF:000009">
    <property type="entry name" value="Uncharacterized protein"/>
    <property type="match status" value="1"/>
</dbReference>
<dbReference type="PANTHER" id="PTHR48438:SF1">
    <property type="entry name" value="ALPHA-(1,3)-FUCOSYLTRANSFERASE C-RELATED"/>
    <property type="match status" value="1"/>
</dbReference>
<evidence type="ECO:0000259" key="13">
    <source>
        <dbReference type="Pfam" id="PF00852"/>
    </source>
</evidence>
<protein>
    <recommendedName>
        <fullName evidence="12">Fucosyltransferase</fullName>
        <ecNumber evidence="12">2.4.1.-</ecNumber>
    </recommendedName>
</protein>
<dbReference type="InterPro" id="IPR038577">
    <property type="entry name" value="GT10-like_C_sf"/>
</dbReference>
<proteinExistence type="inferred from homology"/>
<dbReference type="InterPro" id="IPR031481">
    <property type="entry name" value="Glyco_tran_10_N"/>
</dbReference>
<dbReference type="EMBL" id="GL732704">
    <property type="protein sequence ID" value="EFX66439.1"/>
    <property type="molecule type" value="Genomic_DNA"/>
</dbReference>
<comment type="pathway">
    <text evidence="2">Protein modification; protein glycosylation.</text>
</comment>
<feature type="non-terminal residue" evidence="15">
    <location>
        <position position="289"/>
    </location>
</feature>
<dbReference type="GO" id="GO:0046920">
    <property type="term" value="F:alpha-(1-&gt;3)-fucosyltransferase activity"/>
    <property type="evidence" value="ECO:0000318"/>
    <property type="project" value="GO_Central"/>
</dbReference>
<gene>
    <name evidence="15" type="ORF">DAPPUDRAFT_3818</name>
</gene>
<evidence type="ECO:0000256" key="8">
    <source>
        <dbReference type="ARBA" id="ARBA00022989"/>
    </source>
</evidence>
<comment type="subcellular location">
    <subcellularLocation>
        <location evidence="1 12">Golgi apparatus</location>
        <location evidence="1 12">Golgi stack membrane</location>
        <topology evidence="1 12">Single-pass type II membrane protein</topology>
    </subcellularLocation>
</comment>
<dbReference type="InParanoid" id="E9HPC1"/>
<organism evidence="15 16">
    <name type="scientific">Daphnia pulex</name>
    <name type="common">Water flea</name>
    <dbReference type="NCBI Taxonomy" id="6669"/>
    <lineage>
        <taxon>Eukaryota</taxon>
        <taxon>Metazoa</taxon>
        <taxon>Ecdysozoa</taxon>
        <taxon>Arthropoda</taxon>
        <taxon>Crustacea</taxon>
        <taxon>Branchiopoda</taxon>
        <taxon>Diplostraca</taxon>
        <taxon>Cladocera</taxon>
        <taxon>Anomopoda</taxon>
        <taxon>Daphniidae</taxon>
        <taxon>Daphnia</taxon>
    </lineage>
</organism>
<dbReference type="HOGENOM" id="CLU_032075_3_0_1"/>
<dbReference type="GO" id="GO:0032580">
    <property type="term" value="C:Golgi cisterna membrane"/>
    <property type="evidence" value="ECO:0007669"/>
    <property type="project" value="UniProtKB-SubCell"/>
</dbReference>
<evidence type="ECO:0000256" key="7">
    <source>
        <dbReference type="ARBA" id="ARBA00022968"/>
    </source>
</evidence>
<dbReference type="InterPro" id="IPR055270">
    <property type="entry name" value="Glyco_tran_10_C"/>
</dbReference>
<keyword evidence="16" id="KW-1185">Reference proteome</keyword>
<evidence type="ECO:0000256" key="5">
    <source>
        <dbReference type="ARBA" id="ARBA00022679"/>
    </source>
</evidence>
<dbReference type="AlphaFoldDB" id="E9HPC1"/>
<evidence type="ECO:0000256" key="1">
    <source>
        <dbReference type="ARBA" id="ARBA00004447"/>
    </source>
</evidence>
<keyword evidence="5 12" id="KW-0808">Transferase</keyword>